<evidence type="ECO:0000313" key="4">
    <source>
        <dbReference type="EMBL" id="PFG15803.1"/>
    </source>
</evidence>
<dbReference type="PROSITE" id="PS51352">
    <property type="entry name" value="THIOREDOXIN_2"/>
    <property type="match status" value="1"/>
</dbReference>
<evidence type="ECO:0000256" key="1">
    <source>
        <dbReference type="ARBA" id="ARBA00008987"/>
    </source>
</evidence>
<keyword evidence="2" id="KW-0676">Redox-active center</keyword>
<comment type="similarity">
    <text evidence="1">Belongs to the thioredoxin family.</text>
</comment>
<keyword evidence="4" id="KW-0413">Isomerase</keyword>
<keyword evidence="5" id="KW-1185">Reference proteome</keyword>
<dbReference type="SUPFAM" id="SSF52833">
    <property type="entry name" value="Thioredoxin-like"/>
    <property type="match status" value="1"/>
</dbReference>
<evidence type="ECO:0000256" key="2">
    <source>
        <dbReference type="ARBA" id="ARBA00023284"/>
    </source>
</evidence>
<dbReference type="GO" id="GO:0016853">
    <property type="term" value="F:isomerase activity"/>
    <property type="evidence" value="ECO:0007669"/>
    <property type="project" value="UniProtKB-KW"/>
</dbReference>
<dbReference type="EMBL" id="PDJC01000001">
    <property type="protein sequence ID" value="PFG15803.1"/>
    <property type="molecule type" value="Genomic_DNA"/>
</dbReference>
<organism evidence="4 5">
    <name type="scientific">Propionicimonas paludicola</name>
    <dbReference type="NCBI Taxonomy" id="185243"/>
    <lineage>
        <taxon>Bacteria</taxon>
        <taxon>Bacillati</taxon>
        <taxon>Actinomycetota</taxon>
        <taxon>Actinomycetes</taxon>
        <taxon>Propionibacteriales</taxon>
        <taxon>Nocardioidaceae</taxon>
        <taxon>Propionicimonas</taxon>
    </lineage>
</organism>
<dbReference type="PANTHER" id="PTHR45663:SF11">
    <property type="entry name" value="GEO12009P1"/>
    <property type="match status" value="1"/>
</dbReference>
<name>A0A2A9CN33_9ACTN</name>
<evidence type="ECO:0000259" key="3">
    <source>
        <dbReference type="PROSITE" id="PS51352"/>
    </source>
</evidence>
<reference evidence="4 5" key="1">
    <citation type="submission" date="2017-10" db="EMBL/GenBank/DDBJ databases">
        <title>Sequencing the genomes of 1000 actinobacteria strains.</title>
        <authorList>
            <person name="Klenk H.-P."/>
        </authorList>
    </citation>
    <scope>NUCLEOTIDE SEQUENCE [LARGE SCALE GENOMIC DNA]</scope>
    <source>
        <strain evidence="4 5">DSM 15597</strain>
    </source>
</reference>
<accession>A0A2A9CN33</accession>
<proteinExistence type="inferred from homology"/>
<dbReference type="PANTHER" id="PTHR45663">
    <property type="entry name" value="GEO12009P1"/>
    <property type="match status" value="1"/>
</dbReference>
<dbReference type="AlphaFoldDB" id="A0A2A9CN33"/>
<dbReference type="OrthoDB" id="1495530at2"/>
<sequence length="140" mass="14768">MTGVWIALAALALALGFGGYRRLTDGRAKTVRTAPSLNEATLGAPLGSQATFVQFSSTVCAPCRATHRVLSEVVAGTEGVRHIDLNAETRLDLVEKFGITRTPTVLLLDADGVVRNRIVGAARKSEVVNALQQVDRAVAA</sequence>
<dbReference type="GO" id="GO:0005737">
    <property type="term" value="C:cytoplasm"/>
    <property type="evidence" value="ECO:0007669"/>
    <property type="project" value="TreeGrafter"/>
</dbReference>
<evidence type="ECO:0000313" key="5">
    <source>
        <dbReference type="Proteomes" id="UP000226079"/>
    </source>
</evidence>
<protein>
    <submittedName>
        <fullName evidence="4">Thiol-disulfide isomerase/thioredoxin</fullName>
    </submittedName>
</protein>
<dbReference type="CDD" id="cd02947">
    <property type="entry name" value="TRX_family"/>
    <property type="match status" value="1"/>
</dbReference>
<gene>
    <name evidence="4" type="ORF">ATK74_0323</name>
</gene>
<dbReference type="Proteomes" id="UP000226079">
    <property type="component" value="Unassembled WGS sequence"/>
</dbReference>
<dbReference type="InterPro" id="IPR036249">
    <property type="entry name" value="Thioredoxin-like_sf"/>
</dbReference>
<dbReference type="InterPro" id="IPR013766">
    <property type="entry name" value="Thioredoxin_domain"/>
</dbReference>
<dbReference type="Gene3D" id="3.40.30.10">
    <property type="entry name" value="Glutaredoxin"/>
    <property type="match status" value="1"/>
</dbReference>
<comment type="caution">
    <text evidence="4">The sequence shown here is derived from an EMBL/GenBank/DDBJ whole genome shotgun (WGS) entry which is preliminary data.</text>
</comment>
<dbReference type="GO" id="GO:0015035">
    <property type="term" value="F:protein-disulfide reductase activity"/>
    <property type="evidence" value="ECO:0007669"/>
    <property type="project" value="TreeGrafter"/>
</dbReference>
<dbReference type="RefSeq" id="WP_098459404.1">
    <property type="nucleotide sequence ID" value="NZ_PDJC01000001.1"/>
</dbReference>
<feature type="domain" description="Thioredoxin" evidence="3">
    <location>
        <begin position="8"/>
        <end position="136"/>
    </location>
</feature>
<dbReference type="Pfam" id="PF00085">
    <property type="entry name" value="Thioredoxin"/>
    <property type="match status" value="1"/>
</dbReference>